<dbReference type="EMBL" id="CP073720">
    <property type="protein sequence ID" value="UWP85763.1"/>
    <property type="molecule type" value="Genomic_DNA"/>
</dbReference>
<name>A0ABY5W6R9_9ACTN</name>
<protein>
    <submittedName>
        <fullName evidence="1">Uncharacterized protein</fullName>
    </submittedName>
</protein>
<proteinExistence type="predicted"/>
<keyword evidence="2" id="KW-1185">Reference proteome</keyword>
<accession>A0ABY5W6R9</accession>
<dbReference type="RefSeq" id="WP_259863996.1">
    <property type="nucleotide sequence ID" value="NZ_BAAAST010000073.1"/>
</dbReference>
<sequence length="116" mass="12154">MTTDHQAHALKALGEIDRSEPGARLLATKVVRAETGCDLPTALAAVDWAMDRPPAALLPHGSVVATAGGAFFKEESSAESPYPWAASHRTGPITDAHVDELLRSDQATILRVGDGA</sequence>
<reference evidence="1" key="1">
    <citation type="submission" date="2021-04" db="EMBL/GenBank/DDBJ databases">
        <authorList>
            <person name="Hartkoorn R.C."/>
            <person name="Beaudoing E."/>
            <person name="Hot D."/>
        </authorList>
    </citation>
    <scope>NUCLEOTIDE SEQUENCE</scope>
    <source>
        <strain evidence="1">NRRL B-16292</strain>
    </source>
</reference>
<gene>
    <name evidence="1" type="ORF">Dfulv_16585</name>
</gene>
<evidence type="ECO:0000313" key="2">
    <source>
        <dbReference type="Proteomes" id="UP001059617"/>
    </source>
</evidence>
<organism evidence="1 2">
    <name type="scientific">Dactylosporangium fulvum</name>
    <dbReference type="NCBI Taxonomy" id="53359"/>
    <lineage>
        <taxon>Bacteria</taxon>
        <taxon>Bacillati</taxon>
        <taxon>Actinomycetota</taxon>
        <taxon>Actinomycetes</taxon>
        <taxon>Micromonosporales</taxon>
        <taxon>Micromonosporaceae</taxon>
        <taxon>Dactylosporangium</taxon>
    </lineage>
</organism>
<reference evidence="1" key="2">
    <citation type="submission" date="2022-09" db="EMBL/GenBank/DDBJ databases">
        <title>Biosynthetic gene clusters of Dactylosporangioum fulvum.</title>
        <authorList>
            <person name="Caradec T."/>
        </authorList>
    </citation>
    <scope>NUCLEOTIDE SEQUENCE</scope>
    <source>
        <strain evidence="1">NRRL B-16292</strain>
    </source>
</reference>
<dbReference type="Proteomes" id="UP001059617">
    <property type="component" value="Chromosome"/>
</dbReference>
<evidence type="ECO:0000313" key="1">
    <source>
        <dbReference type="EMBL" id="UWP85763.1"/>
    </source>
</evidence>